<dbReference type="GO" id="GO:0009073">
    <property type="term" value="P:aromatic amino acid family biosynthetic process"/>
    <property type="evidence" value="ECO:0007669"/>
    <property type="project" value="TreeGrafter"/>
</dbReference>
<dbReference type="PANTHER" id="PTHR43622">
    <property type="entry name" value="3-DEHYDROQUINATE SYNTHASE"/>
    <property type="match status" value="1"/>
</dbReference>
<proteinExistence type="predicted"/>
<dbReference type="EMBL" id="UINC01177551">
    <property type="protein sequence ID" value="SVD85261.1"/>
    <property type="molecule type" value="Genomic_DNA"/>
</dbReference>
<dbReference type="InterPro" id="IPR056179">
    <property type="entry name" value="DHQS_C"/>
</dbReference>
<dbReference type="PANTHER" id="PTHR43622:SF7">
    <property type="entry name" value="3-DEHYDROQUINATE SYNTHASE, CHLOROPLASTIC"/>
    <property type="match status" value="1"/>
</dbReference>
<keyword evidence="1" id="KW-0520">NAD</keyword>
<keyword evidence="2" id="KW-0456">Lyase</keyword>
<accession>A0A382YQE1</accession>
<evidence type="ECO:0000259" key="3">
    <source>
        <dbReference type="Pfam" id="PF24621"/>
    </source>
</evidence>
<organism evidence="4">
    <name type="scientific">marine metagenome</name>
    <dbReference type="NCBI Taxonomy" id="408172"/>
    <lineage>
        <taxon>unclassified sequences</taxon>
        <taxon>metagenomes</taxon>
        <taxon>ecological metagenomes</taxon>
    </lineage>
</organism>
<evidence type="ECO:0000313" key="4">
    <source>
        <dbReference type="EMBL" id="SVD85261.1"/>
    </source>
</evidence>
<reference evidence="4" key="1">
    <citation type="submission" date="2018-05" db="EMBL/GenBank/DDBJ databases">
        <authorList>
            <person name="Lanie J.A."/>
            <person name="Ng W.-L."/>
            <person name="Kazmierczak K.M."/>
            <person name="Andrzejewski T.M."/>
            <person name="Davidsen T.M."/>
            <person name="Wayne K.J."/>
            <person name="Tettelin H."/>
            <person name="Glass J.I."/>
            <person name="Rusch D."/>
            <person name="Podicherti R."/>
            <person name="Tsui H.-C.T."/>
            <person name="Winkler M.E."/>
        </authorList>
    </citation>
    <scope>NUCLEOTIDE SEQUENCE</scope>
</reference>
<name>A0A382YQE1_9ZZZZ</name>
<dbReference type="InterPro" id="IPR050071">
    <property type="entry name" value="Dehydroquinate_synthase"/>
</dbReference>
<sequence length="147" mass="16055">MGCETKALIVSEDELDRGKRALVNLGHTFAHAFETHAGFGLFPHGLAVAVGLIAACDLSARIRVCEEGLAVRVRRHILDAGMPTDLGNLSGETHWDKEAIYSSMLHDKKTVNGQINFVLMREIGEPFVCSEVPQQLVFETLEKLGAV</sequence>
<gene>
    <name evidence="4" type="ORF">METZ01_LOCUS438115</name>
</gene>
<evidence type="ECO:0000256" key="1">
    <source>
        <dbReference type="ARBA" id="ARBA00023027"/>
    </source>
</evidence>
<dbReference type="Pfam" id="PF24621">
    <property type="entry name" value="DHQS_C"/>
    <property type="match status" value="1"/>
</dbReference>
<evidence type="ECO:0000256" key="2">
    <source>
        <dbReference type="ARBA" id="ARBA00023239"/>
    </source>
</evidence>
<dbReference type="AlphaFoldDB" id="A0A382YQE1"/>
<dbReference type="GO" id="GO:0003856">
    <property type="term" value="F:3-dehydroquinate synthase activity"/>
    <property type="evidence" value="ECO:0007669"/>
    <property type="project" value="TreeGrafter"/>
</dbReference>
<protein>
    <recommendedName>
        <fullName evidence="3">3-dehydroquinate synthase C-terminal domain-containing protein</fullName>
    </recommendedName>
</protein>
<dbReference type="SUPFAM" id="SSF56796">
    <property type="entry name" value="Dehydroquinate synthase-like"/>
    <property type="match status" value="1"/>
</dbReference>
<feature type="domain" description="3-dehydroquinate synthase C-terminal" evidence="3">
    <location>
        <begin position="2"/>
        <end position="110"/>
    </location>
</feature>
<dbReference type="Gene3D" id="1.20.1090.10">
    <property type="entry name" value="Dehydroquinate synthase-like - alpha domain"/>
    <property type="match status" value="1"/>
</dbReference>